<feature type="signal peptide" evidence="1">
    <location>
        <begin position="1"/>
        <end position="20"/>
    </location>
</feature>
<dbReference type="PROSITE" id="PS51257">
    <property type="entry name" value="PROKAR_LIPOPROTEIN"/>
    <property type="match status" value="1"/>
</dbReference>
<dbReference type="Proteomes" id="UP000484076">
    <property type="component" value="Unassembled WGS sequence"/>
</dbReference>
<gene>
    <name evidence="2" type="ORF">GEU84_008305</name>
</gene>
<comment type="caution">
    <text evidence="2">The sequence shown here is derived from an EMBL/GenBank/DDBJ whole genome shotgun (WGS) entry which is preliminary data.</text>
</comment>
<feature type="chain" id="PRO_5036485425" description="Lipoprotein" evidence="1">
    <location>
        <begin position="21"/>
        <end position="96"/>
    </location>
</feature>
<organism evidence="2 3">
    <name type="scientific">Fertoeibacter niger</name>
    <dbReference type="NCBI Taxonomy" id="2656921"/>
    <lineage>
        <taxon>Bacteria</taxon>
        <taxon>Pseudomonadati</taxon>
        <taxon>Pseudomonadota</taxon>
        <taxon>Alphaproteobacteria</taxon>
        <taxon>Rhodobacterales</taxon>
        <taxon>Paracoccaceae</taxon>
        <taxon>Fertoeibacter</taxon>
    </lineage>
</organism>
<keyword evidence="1" id="KW-0732">Signal</keyword>
<sequence length="96" mass="10361">MTRAAILLLALLAACGPVSRETAEAQCFERARLAQQPRGMIGIGGGTYGLGAKGEITITSDYLMGRDPAALYDSCVFQRSGEPPSQPLYTRPDWKR</sequence>
<accession>A0A8X8GWF5</accession>
<protein>
    <recommendedName>
        <fullName evidence="4">Lipoprotein</fullName>
    </recommendedName>
</protein>
<dbReference type="EMBL" id="WHUT02000004">
    <property type="protein sequence ID" value="NUB44382.1"/>
    <property type="molecule type" value="Genomic_DNA"/>
</dbReference>
<dbReference type="AlphaFoldDB" id="A0A8X8GWF5"/>
<name>A0A8X8GWF5_9RHOB</name>
<evidence type="ECO:0000313" key="2">
    <source>
        <dbReference type="EMBL" id="NUB44382.1"/>
    </source>
</evidence>
<evidence type="ECO:0000313" key="3">
    <source>
        <dbReference type="Proteomes" id="UP000484076"/>
    </source>
</evidence>
<proteinExistence type="predicted"/>
<evidence type="ECO:0000256" key="1">
    <source>
        <dbReference type="SAM" id="SignalP"/>
    </source>
</evidence>
<dbReference type="RefSeq" id="WP_174539504.1">
    <property type="nucleotide sequence ID" value="NZ_WHUT02000004.1"/>
</dbReference>
<reference evidence="2" key="1">
    <citation type="submission" date="2020-05" db="EMBL/GenBank/DDBJ databases">
        <title>Fertoebacter nigrum gen. nov., sp. nov., a new member of the family Rhodobacteraceae.</title>
        <authorList>
            <person name="Szuroczki S."/>
            <person name="Abbaszade G."/>
            <person name="Buni D."/>
            <person name="Schumann P."/>
            <person name="Toth E."/>
        </authorList>
    </citation>
    <scope>NUCLEOTIDE SEQUENCE</scope>
    <source>
        <strain evidence="2">RG-N-1a</strain>
    </source>
</reference>
<evidence type="ECO:0008006" key="4">
    <source>
        <dbReference type="Google" id="ProtNLM"/>
    </source>
</evidence>
<keyword evidence="3" id="KW-1185">Reference proteome</keyword>